<evidence type="ECO:0000256" key="1">
    <source>
        <dbReference type="SAM" id="MobiDB-lite"/>
    </source>
</evidence>
<dbReference type="AlphaFoldDB" id="A0A9P6TVB3"/>
<reference evidence="2" key="1">
    <citation type="journal article" date="2020" name="Fungal Divers.">
        <title>Resolving the Mortierellaceae phylogeny through synthesis of multi-gene phylogenetics and phylogenomics.</title>
        <authorList>
            <person name="Vandepol N."/>
            <person name="Liber J."/>
            <person name="Desiro A."/>
            <person name="Na H."/>
            <person name="Kennedy M."/>
            <person name="Barry K."/>
            <person name="Grigoriev I.V."/>
            <person name="Miller A.N."/>
            <person name="O'Donnell K."/>
            <person name="Stajich J.E."/>
            <person name="Bonito G."/>
        </authorList>
    </citation>
    <scope>NUCLEOTIDE SEQUENCE</scope>
    <source>
        <strain evidence="2">BC1065</strain>
    </source>
</reference>
<name>A0A9P6TVB3_9FUNG</name>
<feature type="region of interest" description="Disordered" evidence="1">
    <location>
        <begin position="201"/>
        <end position="283"/>
    </location>
</feature>
<dbReference type="Proteomes" id="UP000807716">
    <property type="component" value="Unassembled WGS sequence"/>
</dbReference>
<gene>
    <name evidence="2" type="ORF">DFQ27_001169</name>
</gene>
<feature type="compositionally biased region" description="Polar residues" evidence="1">
    <location>
        <begin position="235"/>
        <end position="247"/>
    </location>
</feature>
<organism evidence="2 3">
    <name type="scientific">Actinomortierella ambigua</name>
    <dbReference type="NCBI Taxonomy" id="1343610"/>
    <lineage>
        <taxon>Eukaryota</taxon>
        <taxon>Fungi</taxon>
        <taxon>Fungi incertae sedis</taxon>
        <taxon>Mucoromycota</taxon>
        <taxon>Mortierellomycotina</taxon>
        <taxon>Mortierellomycetes</taxon>
        <taxon>Mortierellales</taxon>
        <taxon>Mortierellaceae</taxon>
        <taxon>Actinomortierella</taxon>
    </lineage>
</organism>
<feature type="non-terminal residue" evidence="2">
    <location>
        <position position="283"/>
    </location>
</feature>
<sequence length="283" mass="31054">MSHAELTSELASILARLAAPSSTASTDIEPEAPIPTLRAPHVVPELAFYPQLSAALPKLDPSMFHTREDDRELREELQVVKLDGFPYSAPSSHDKGVPLDAARTKIDRDLAKVQGLLTDITRPLVLFVHDILAGAFESRDDLQTQALSVVDLVLDSLSLASSDLSRLRARAVVEAHGLVAPDPSATPALVSTQELARLRKEQTAAKAAIKSPAKKKTHRYHQFSRGKRETDAVRPSSSDASTPSPRRQLSPAPQGRYPRPPVRDRDNGKRYRCNHRHQDNLAS</sequence>
<evidence type="ECO:0000313" key="2">
    <source>
        <dbReference type="EMBL" id="KAG0248104.1"/>
    </source>
</evidence>
<protein>
    <submittedName>
        <fullName evidence="2">Uncharacterized protein</fullName>
    </submittedName>
</protein>
<keyword evidence="3" id="KW-1185">Reference proteome</keyword>
<comment type="caution">
    <text evidence="2">The sequence shown here is derived from an EMBL/GenBank/DDBJ whole genome shotgun (WGS) entry which is preliminary data.</text>
</comment>
<evidence type="ECO:0000313" key="3">
    <source>
        <dbReference type="Proteomes" id="UP000807716"/>
    </source>
</evidence>
<dbReference type="EMBL" id="JAAAJB010001374">
    <property type="protein sequence ID" value="KAG0248104.1"/>
    <property type="molecule type" value="Genomic_DNA"/>
</dbReference>
<feature type="compositionally biased region" description="Basic residues" evidence="1">
    <location>
        <begin position="212"/>
        <end position="225"/>
    </location>
</feature>
<proteinExistence type="predicted"/>
<accession>A0A9P6TVB3</accession>